<dbReference type="SUPFAM" id="SSF101898">
    <property type="entry name" value="NHL repeat"/>
    <property type="match status" value="1"/>
</dbReference>
<dbReference type="EMBL" id="FXTN01000004">
    <property type="protein sequence ID" value="SMO61259.1"/>
    <property type="molecule type" value="Genomic_DNA"/>
</dbReference>
<dbReference type="GO" id="GO:0008270">
    <property type="term" value="F:zinc ion binding"/>
    <property type="evidence" value="ECO:0007669"/>
    <property type="project" value="UniProtKB-KW"/>
</dbReference>
<name>A0A521CP78_9SPHI</name>
<dbReference type="OrthoDB" id="9043075at2"/>
<dbReference type="Gene3D" id="2.60.40.4070">
    <property type="match status" value="1"/>
</dbReference>
<dbReference type="RefSeq" id="WP_142527802.1">
    <property type="nucleotide sequence ID" value="NZ_CBCSJO010000001.1"/>
</dbReference>
<keyword evidence="1" id="KW-0732">Signal</keyword>
<dbReference type="InterPro" id="IPR050952">
    <property type="entry name" value="TRIM-NHL_E3_ligases"/>
</dbReference>
<dbReference type="Gene3D" id="2.60.40.1190">
    <property type="match status" value="1"/>
</dbReference>
<keyword evidence="3" id="KW-1185">Reference proteome</keyword>
<protein>
    <recommendedName>
        <fullName evidence="4">NHL repeat-containing protein</fullName>
    </recommendedName>
</protein>
<evidence type="ECO:0000313" key="2">
    <source>
        <dbReference type="EMBL" id="SMO61259.1"/>
    </source>
</evidence>
<evidence type="ECO:0000256" key="1">
    <source>
        <dbReference type="SAM" id="SignalP"/>
    </source>
</evidence>
<gene>
    <name evidence="2" type="ORF">SAMN06265348_10491</name>
</gene>
<evidence type="ECO:0000313" key="3">
    <source>
        <dbReference type="Proteomes" id="UP000320300"/>
    </source>
</evidence>
<feature type="signal peptide" evidence="1">
    <location>
        <begin position="1"/>
        <end position="21"/>
    </location>
</feature>
<feature type="chain" id="PRO_5021997593" description="NHL repeat-containing protein" evidence="1">
    <location>
        <begin position="22"/>
        <end position="1095"/>
    </location>
</feature>
<dbReference type="Gene3D" id="2.120.10.30">
    <property type="entry name" value="TolB, C-terminal domain"/>
    <property type="match status" value="1"/>
</dbReference>
<dbReference type="SUPFAM" id="SSF49344">
    <property type="entry name" value="CBD9-like"/>
    <property type="match status" value="1"/>
</dbReference>
<dbReference type="InterPro" id="IPR011042">
    <property type="entry name" value="6-blade_b-propeller_TolB-like"/>
</dbReference>
<dbReference type="AlphaFoldDB" id="A0A521CP78"/>
<dbReference type="Proteomes" id="UP000320300">
    <property type="component" value="Unassembled WGS sequence"/>
</dbReference>
<organism evidence="2 3">
    <name type="scientific">Pedobacter westerhofensis</name>
    <dbReference type="NCBI Taxonomy" id="425512"/>
    <lineage>
        <taxon>Bacteria</taxon>
        <taxon>Pseudomonadati</taxon>
        <taxon>Bacteroidota</taxon>
        <taxon>Sphingobacteriia</taxon>
        <taxon>Sphingobacteriales</taxon>
        <taxon>Sphingobacteriaceae</taxon>
        <taxon>Pedobacter</taxon>
    </lineage>
</organism>
<accession>A0A521CP78</accession>
<proteinExistence type="predicted"/>
<dbReference type="PANTHER" id="PTHR24104:SF25">
    <property type="entry name" value="PROTEIN LIN-41"/>
    <property type="match status" value="1"/>
</dbReference>
<dbReference type="PANTHER" id="PTHR24104">
    <property type="entry name" value="E3 UBIQUITIN-PROTEIN LIGASE NHLRC1-RELATED"/>
    <property type="match status" value="1"/>
</dbReference>
<evidence type="ECO:0008006" key="4">
    <source>
        <dbReference type="Google" id="ProtNLM"/>
    </source>
</evidence>
<reference evidence="2 3" key="1">
    <citation type="submission" date="2017-05" db="EMBL/GenBank/DDBJ databases">
        <authorList>
            <person name="Varghese N."/>
            <person name="Submissions S."/>
        </authorList>
    </citation>
    <scope>NUCLEOTIDE SEQUENCE [LARGE SCALE GENOMIC DNA]</scope>
    <source>
        <strain evidence="2 3">DSM 19036</strain>
    </source>
</reference>
<sequence>MTRLKAFLSCILSAAAFGLQAQSARPPIAVNFNLKEAGYVTLVIEDGNGQRVRNLVSDTFFKGGNNTVWWDGLNDLGRDLDAAHHGVYAVPPALVAPGKYTVRGLLHQQVKTAYQLSVYANGNPPWDTKDHTGAWLANHTPPQAAAFVPAELSPGKQPAVFLGAYITEGPDGLIWVDLDGKKMGGKTWVGGVWTAAPYMARDGGKVALPGISVYVASVWETSGNSGQGTVRISALPKNADKPVFLYPTGPLIHEAGAIMSEIGGFAVYNGIGVVSLTKKNQLVFTDLKNGKALGTLIVENPHAALFDKKGSLLLLSGNKLLRYERAADPAHPEPASVLISSQLEAPVGITQDAAGRLYISNGGTSHQVKVFTAEGKFLYAIGKPGAPAAGMYDPLHMNNPAGMAIDSRSQLWVTENDYLPKRVSVWTLDGKFIRAFYGPAKYGGGGTIDPQDKTRFYYAEQDLGSMEFKIDWKSGKSELHSILYRKTPGKMSLPARIAAPETAIYYKGKRYFTNCYNSNPTGAPATAFLFVERNGKLQPAAAMGSAESWGLLKESRFIPSWPTGVDLNSKGQNSQAFFIWNDLNEDAAVQPEELSFQKGAASGVTVMDDLSFCITRLKGAAVQFSPVSFTAAGVPVYSITQGKVLAEGVQPPGSSGGDQVLAAGGGWTVVTQGILPFERYSLSGAKNGKPVWSYPNLWPGLHAGHEAPLPLFTGELIAPTRLLGGLLHIKGVEGALWALNSNHGMIYIFTADGLFVTTLFEPMRTGRRWDMPVAQRGMSLKGLTLGEENFWPGMTVTAAGEVYLVDGAGSSIVSVEGLQTLRRLPPVSIVVTTDDLKKSAAFQGRAEMARQKSMIRPVLKVAVSNTPIAVDGNLEDWKNTDWAEIDKRGVKANFNSNAKPYHVSAAIAVSNGKLYAAWRTGDAALLRNSFEMPLAPFKTGGALDLMIGTSASGADQKRTAPVAGDLRLLVTLSRGKAHALLYRAVVAGVKGADKVPFSSPWRTVTFDRVDDVSDQLEFAAGKDGAFELALPLSTLNMMPVPGTLIRGDIGIIRGDGSRTISRVYWNNKATSIISDVPSEAELSPGLWGTWQFETR</sequence>